<accession>A0AAD5U1W7</accession>
<dbReference type="PANTHER" id="PTHR16255">
    <property type="entry name" value="REQUIRED FOR MEIOTIC NUCLEAR DIVISION PROTEIN 1 HOMOLOG"/>
    <property type="match status" value="1"/>
</dbReference>
<feature type="domain" description="DUF155" evidence="2">
    <location>
        <begin position="55"/>
        <end position="225"/>
    </location>
</feature>
<reference evidence="3" key="1">
    <citation type="submission" date="2020-05" db="EMBL/GenBank/DDBJ databases">
        <title>Phylogenomic resolution of chytrid fungi.</title>
        <authorList>
            <person name="Stajich J.E."/>
            <person name="Amses K."/>
            <person name="Simmons R."/>
            <person name="Seto K."/>
            <person name="Myers J."/>
            <person name="Bonds A."/>
            <person name="Quandt C.A."/>
            <person name="Barry K."/>
            <person name="Liu P."/>
            <person name="Grigoriev I."/>
            <person name="Longcore J.E."/>
            <person name="James T.Y."/>
        </authorList>
    </citation>
    <scope>NUCLEOTIDE SEQUENCE</scope>
    <source>
        <strain evidence="3">JEL0476</strain>
    </source>
</reference>
<gene>
    <name evidence="3" type="ORF">HK099_003151</name>
</gene>
<evidence type="ECO:0000313" key="4">
    <source>
        <dbReference type="Proteomes" id="UP001211065"/>
    </source>
</evidence>
<keyword evidence="4" id="KW-1185">Reference proteome</keyword>
<organism evidence="3 4">
    <name type="scientific">Clydaea vesicula</name>
    <dbReference type="NCBI Taxonomy" id="447962"/>
    <lineage>
        <taxon>Eukaryota</taxon>
        <taxon>Fungi</taxon>
        <taxon>Fungi incertae sedis</taxon>
        <taxon>Chytridiomycota</taxon>
        <taxon>Chytridiomycota incertae sedis</taxon>
        <taxon>Chytridiomycetes</taxon>
        <taxon>Lobulomycetales</taxon>
        <taxon>Lobulomycetaceae</taxon>
        <taxon>Clydaea</taxon>
    </lineage>
</organism>
<name>A0AAD5U1W7_9FUNG</name>
<proteinExistence type="inferred from homology"/>
<dbReference type="GO" id="GO:0070131">
    <property type="term" value="P:positive regulation of mitochondrial translation"/>
    <property type="evidence" value="ECO:0007669"/>
    <property type="project" value="TreeGrafter"/>
</dbReference>
<dbReference type="GO" id="GO:0005739">
    <property type="term" value="C:mitochondrion"/>
    <property type="evidence" value="ECO:0007669"/>
    <property type="project" value="UniProtKB-ARBA"/>
</dbReference>
<dbReference type="AlphaFoldDB" id="A0AAD5U1W7"/>
<dbReference type="PANTHER" id="PTHR16255:SF1">
    <property type="entry name" value="REQUIRED FOR MEIOTIC NUCLEAR DIVISION PROTEIN 1 HOMOLOG"/>
    <property type="match status" value="1"/>
</dbReference>
<evidence type="ECO:0000259" key="2">
    <source>
        <dbReference type="Pfam" id="PF02582"/>
    </source>
</evidence>
<evidence type="ECO:0000256" key="1">
    <source>
        <dbReference type="ARBA" id="ARBA00008306"/>
    </source>
</evidence>
<comment type="similarity">
    <text evidence="1">Belongs to the RMD1/sif2 family.</text>
</comment>
<evidence type="ECO:0000313" key="3">
    <source>
        <dbReference type="EMBL" id="KAJ3221761.1"/>
    </source>
</evidence>
<dbReference type="InterPro" id="IPR003734">
    <property type="entry name" value="DUF155"/>
</dbReference>
<dbReference type="EMBL" id="JADGJW010000210">
    <property type="protein sequence ID" value="KAJ3221761.1"/>
    <property type="molecule type" value="Genomic_DNA"/>
</dbReference>
<dbReference type="Pfam" id="PF02582">
    <property type="entry name" value="DUF155"/>
    <property type="match status" value="1"/>
</dbReference>
<protein>
    <recommendedName>
        <fullName evidence="2">DUF155 domain-containing protein</fullName>
    </recommendedName>
</protein>
<sequence length="279" mass="32016">MGELLSCLQKIFIILPFITDDVFHVRLSDPIDSSNTSNMELDSTKDNSVNFAEAFIFDNGTFATWGASHQEIEKLLKVVKQVEVNRYSSVETEWFSYCVDLSQPGGLIGDLLVIGHDLPQHQSKLAFSAGLTRSVKLASLEEQLDKHLNKHKHIPEILLKGKKLPLSRSKVLQNLGELFSLRGQVNLHSELLDSPDFCWSTTKMEDYFDRISRNLDVRPRIAICNKKLDYANELAEVLRNHLHEEHSIRLEWIIIILISVEIVFNVIEYCERHFNNKNS</sequence>
<dbReference type="InterPro" id="IPR051624">
    <property type="entry name" value="RMD1/Sad1-interacting"/>
</dbReference>
<comment type="caution">
    <text evidence="3">The sequence shown here is derived from an EMBL/GenBank/DDBJ whole genome shotgun (WGS) entry which is preliminary data.</text>
</comment>
<dbReference type="Proteomes" id="UP001211065">
    <property type="component" value="Unassembled WGS sequence"/>
</dbReference>